<dbReference type="InterPro" id="IPR002744">
    <property type="entry name" value="MIP18-like"/>
</dbReference>
<dbReference type="PANTHER" id="PTHR42831:SF1">
    <property type="entry name" value="FE-S PROTEIN MATURATION AUXILIARY FACTOR YITW"/>
    <property type="match status" value="1"/>
</dbReference>
<dbReference type="Gene3D" id="3.30.300.130">
    <property type="entry name" value="Fe-S cluster assembly (FSCA)"/>
    <property type="match status" value="1"/>
</dbReference>
<protein>
    <recommendedName>
        <fullName evidence="1">MIP18 family-like domain-containing protein</fullName>
    </recommendedName>
</protein>
<feature type="domain" description="MIP18 family-like" evidence="1">
    <location>
        <begin position="8"/>
        <end position="73"/>
    </location>
</feature>
<dbReference type="AlphaFoldDB" id="A0A5C1ECQ7"/>
<keyword evidence="3" id="KW-1185">Reference proteome</keyword>
<organism evidence="2 3">
    <name type="scientific">Oryzomicrobium terrae</name>
    <dbReference type="NCBI Taxonomy" id="1735038"/>
    <lineage>
        <taxon>Bacteria</taxon>
        <taxon>Pseudomonadati</taxon>
        <taxon>Pseudomonadota</taxon>
        <taxon>Betaproteobacteria</taxon>
        <taxon>Rhodocyclales</taxon>
        <taxon>Rhodocyclaceae</taxon>
        <taxon>Oryzomicrobium</taxon>
    </lineage>
</organism>
<sequence>MTDPVDSAAVLAALSTVSDPEHGINIVDLGLVYGVDVAPGQVTVRLTLTSPGCPMGNLILGDAEEAVQGVVAPGTVVDLELVWEPPWGPERMSDAAKQHFGWD</sequence>
<dbReference type="InterPro" id="IPR034904">
    <property type="entry name" value="FSCA_dom_sf"/>
</dbReference>
<dbReference type="InterPro" id="IPR052339">
    <property type="entry name" value="Fe-S_Maturation_MIP18"/>
</dbReference>
<dbReference type="PANTHER" id="PTHR42831">
    <property type="entry name" value="FE-S PROTEIN MATURATION AUXILIARY FACTOR YITW"/>
    <property type="match status" value="1"/>
</dbReference>
<dbReference type="Pfam" id="PF01883">
    <property type="entry name" value="FeS_assembly_P"/>
    <property type="match status" value="1"/>
</dbReference>
<gene>
    <name evidence="2" type="ORF">OTERR_29230</name>
</gene>
<dbReference type="EMBL" id="CP022579">
    <property type="protein sequence ID" value="QEL66399.1"/>
    <property type="molecule type" value="Genomic_DNA"/>
</dbReference>
<accession>A0A5C1ECQ7</accession>
<evidence type="ECO:0000259" key="1">
    <source>
        <dbReference type="Pfam" id="PF01883"/>
    </source>
</evidence>
<dbReference type="RefSeq" id="WP_054621512.1">
    <property type="nucleotide sequence ID" value="NZ_CP022579.1"/>
</dbReference>
<proteinExistence type="predicted"/>
<dbReference type="SUPFAM" id="SSF117916">
    <property type="entry name" value="Fe-S cluster assembly (FSCA) domain-like"/>
    <property type="match status" value="1"/>
</dbReference>
<evidence type="ECO:0000313" key="2">
    <source>
        <dbReference type="EMBL" id="QEL66399.1"/>
    </source>
</evidence>
<dbReference type="Proteomes" id="UP000323671">
    <property type="component" value="Chromosome"/>
</dbReference>
<dbReference type="KEGG" id="otr:OTERR_29230"/>
<reference evidence="2 3" key="1">
    <citation type="submission" date="2017-07" db="EMBL/GenBank/DDBJ databases">
        <title>Complete genome sequence of Oryzomicrobium terrae TPP412.</title>
        <authorList>
            <person name="Chiu L.-W."/>
            <person name="Lo K.-J."/>
            <person name="Tsai Y.-M."/>
            <person name="Lin S.-S."/>
            <person name="Kuo C.-H."/>
            <person name="Liu C.-T."/>
        </authorList>
    </citation>
    <scope>NUCLEOTIDE SEQUENCE [LARGE SCALE GENOMIC DNA]</scope>
    <source>
        <strain evidence="2 3">TPP412</strain>
    </source>
</reference>
<name>A0A5C1ECQ7_9RHOO</name>
<evidence type="ECO:0000313" key="3">
    <source>
        <dbReference type="Proteomes" id="UP000323671"/>
    </source>
</evidence>